<sequence length="191" mass="20640">MLPNQFASQGYGSLYSVIAAQYAGLPEPARTAAIQSFFLTRPTLDPNAQVTSSFLASRATIQRRQQLALVLLGARNSITLLLNRNLSQSTLAAAATTDDFSRASEIRQEGFIINYSHQVSSLSTLNALLSRQESTGIGSNSLRTKTNQYQLNLATKLGAKTTGSVSIRHTQSDGTISFKENALIGTVTYTY</sequence>
<proteinExistence type="predicted"/>
<gene>
    <name evidence="1" type="ORF">SDC9_156195</name>
</gene>
<dbReference type="EMBL" id="VSSQ01054999">
    <property type="protein sequence ID" value="MPN08907.1"/>
    <property type="molecule type" value="Genomic_DNA"/>
</dbReference>
<name>A0A645F418_9ZZZZ</name>
<protein>
    <recommendedName>
        <fullName evidence="2">Autotransporter domain-containing protein</fullName>
    </recommendedName>
</protein>
<organism evidence="1">
    <name type="scientific">bioreactor metagenome</name>
    <dbReference type="NCBI Taxonomy" id="1076179"/>
    <lineage>
        <taxon>unclassified sequences</taxon>
        <taxon>metagenomes</taxon>
        <taxon>ecological metagenomes</taxon>
    </lineage>
</organism>
<dbReference type="AlphaFoldDB" id="A0A645F418"/>
<comment type="caution">
    <text evidence="1">The sequence shown here is derived from an EMBL/GenBank/DDBJ whole genome shotgun (WGS) entry which is preliminary data.</text>
</comment>
<evidence type="ECO:0000313" key="1">
    <source>
        <dbReference type="EMBL" id="MPN08907.1"/>
    </source>
</evidence>
<accession>A0A645F418</accession>
<evidence type="ECO:0008006" key="2">
    <source>
        <dbReference type="Google" id="ProtNLM"/>
    </source>
</evidence>
<reference evidence="1" key="1">
    <citation type="submission" date="2019-08" db="EMBL/GenBank/DDBJ databases">
        <authorList>
            <person name="Kucharzyk K."/>
            <person name="Murdoch R.W."/>
            <person name="Higgins S."/>
            <person name="Loffler F."/>
        </authorList>
    </citation>
    <scope>NUCLEOTIDE SEQUENCE</scope>
</reference>